<dbReference type="CDD" id="cd01483">
    <property type="entry name" value="E1_enzyme_family"/>
    <property type="match status" value="1"/>
</dbReference>
<dbReference type="InterPro" id="IPR035985">
    <property type="entry name" value="Ubiquitin-activating_enz"/>
</dbReference>
<sequence>MSLQLIDHSPDLKRLQDEGYEIEIKGGYLITHHIPYVDKDRCIKYGKLIVALTLNNNIAKYSGNHVIQFMGDFPCHKDGSPISAISHANPNQKLTDDIIMNYSFSNKPPKGYKDYYEQITRYIEIISSPAISLDPSVEVRTYKVIDSTDDDVFQYADTCSSRANTYYLNNKFRGQKIAIIGLGGTGSYILDLVAKTPVSEIHLYDGDKFLQHNAFRAPGAPSKEILSSQKYKADYFASLYLNMHKGIV</sequence>
<dbReference type="Gene3D" id="3.40.50.720">
    <property type="entry name" value="NAD(P)-binding Rossmann-like Domain"/>
    <property type="match status" value="1"/>
</dbReference>
<reference evidence="3 4" key="1">
    <citation type="submission" date="2020-08" db="EMBL/GenBank/DDBJ databases">
        <title>Genomic Encyclopedia of Type Strains, Phase IV (KMG-IV): sequencing the most valuable type-strain genomes for metagenomic binning, comparative biology and taxonomic classification.</title>
        <authorList>
            <person name="Goeker M."/>
        </authorList>
    </citation>
    <scope>NUCLEOTIDE SEQUENCE [LARGE SCALE GENOMIC DNA]</scope>
    <source>
        <strain evidence="3 4">DSM 104969</strain>
    </source>
</reference>
<evidence type="ECO:0000313" key="3">
    <source>
        <dbReference type="EMBL" id="MBB4036894.1"/>
    </source>
</evidence>
<accession>A0A840CT95</accession>
<evidence type="ECO:0008006" key="5">
    <source>
        <dbReference type="Google" id="ProtNLM"/>
    </source>
</evidence>
<dbReference type="InterPro" id="IPR046741">
    <property type="entry name" value="DUF6791"/>
</dbReference>
<dbReference type="RefSeq" id="WP_183307780.1">
    <property type="nucleotide sequence ID" value="NZ_JACIEP010000010.1"/>
</dbReference>
<gene>
    <name evidence="3" type="ORF">GGR21_002808</name>
</gene>
<feature type="domain" description="DUF6791" evidence="2">
    <location>
        <begin position="10"/>
        <end position="158"/>
    </location>
</feature>
<dbReference type="AlphaFoldDB" id="A0A840CT95"/>
<protein>
    <recommendedName>
        <fullName evidence="5">ThiF family protein</fullName>
    </recommendedName>
</protein>
<keyword evidence="4" id="KW-1185">Reference proteome</keyword>
<evidence type="ECO:0000259" key="2">
    <source>
        <dbReference type="Pfam" id="PF20590"/>
    </source>
</evidence>
<proteinExistence type="predicted"/>
<dbReference type="SUPFAM" id="SSF69572">
    <property type="entry name" value="Activating enzymes of the ubiquitin-like proteins"/>
    <property type="match status" value="1"/>
</dbReference>
<evidence type="ECO:0000259" key="1">
    <source>
        <dbReference type="Pfam" id="PF00899"/>
    </source>
</evidence>
<dbReference type="Pfam" id="PF00899">
    <property type="entry name" value="ThiF"/>
    <property type="match status" value="1"/>
</dbReference>
<dbReference type="EMBL" id="JACIEP010000010">
    <property type="protein sequence ID" value="MBB4036894.1"/>
    <property type="molecule type" value="Genomic_DNA"/>
</dbReference>
<dbReference type="Pfam" id="PF20590">
    <property type="entry name" value="DUF6791"/>
    <property type="match status" value="1"/>
</dbReference>
<dbReference type="GO" id="GO:0008641">
    <property type="term" value="F:ubiquitin-like modifier activating enzyme activity"/>
    <property type="evidence" value="ECO:0007669"/>
    <property type="project" value="InterPro"/>
</dbReference>
<feature type="domain" description="THIF-type NAD/FAD binding fold" evidence="1">
    <location>
        <begin position="170"/>
        <end position="237"/>
    </location>
</feature>
<dbReference type="NCBIfam" id="NF004805">
    <property type="entry name" value="PRK06153.1-4"/>
    <property type="match status" value="1"/>
</dbReference>
<name>A0A840CT95_9BACT</name>
<dbReference type="Proteomes" id="UP000555103">
    <property type="component" value="Unassembled WGS sequence"/>
</dbReference>
<organism evidence="3 4">
    <name type="scientific">Dysgonomonas hofstadii</name>
    <dbReference type="NCBI Taxonomy" id="637886"/>
    <lineage>
        <taxon>Bacteria</taxon>
        <taxon>Pseudomonadati</taxon>
        <taxon>Bacteroidota</taxon>
        <taxon>Bacteroidia</taxon>
        <taxon>Bacteroidales</taxon>
        <taxon>Dysgonomonadaceae</taxon>
        <taxon>Dysgonomonas</taxon>
    </lineage>
</organism>
<dbReference type="InterPro" id="IPR000594">
    <property type="entry name" value="ThiF_NAD_FAD-bd"/>
</dbReference>
<evidence type="ECO:0000313" key="4">
    <source>
        <dbReference type="Proteomes" id="UP000555103"/>
    </source>
</evidence>
<comment type="caution">
    <text evidence="3">The sequence shown here is derived from an EMBL/GenBank/DDBJ whole genome shotgun (WGS) entry which is preliminary data.</text>
</comment>